<feature type="chain" id="PRO_5046259808" description="Solute-binding protein family 3/N-terminal domain-containing protein" evidence="1">
    <location>
        <begin position="27"/>
        <end position="70"/>
    </location>
</feature>
<evidence type="ECO:0000313" key="3">
    <source>
        <dbReference type="Proteomes" id="UP001057375"/>
    </source>
</evidence>
<protein>
    <recommendedName>
        <fullName evidence="4">Solute-binding protein family 3/N-terminal domain-containing protein</fullName>
    </recommendedName>
</protein>
<organism evidence="2 3">
    <name type="scientific">Aduncisulcus paluster</name>
    <dbReference type="NCBI Taxonomy" id="2918883"/>
    <lineage>
        <taxon>Eukaryota</taxon>
        <taxon>Metamonada</taxon>
        <taxon>Carpediemonas-like organisms</taxon>
        <taxon>Aduncisulcus</taxon>
    </lineage>
</organism>
<reference evidence="2" key="1">
    <citation type="submission" date="2022-03" db="EMBL/GenBank/DDBJ databases">
        <title>Draft genome sequence of Aduncisulcus paluster, a free-living microaerophilic Fornicata.</title>
        <authorList>
            <person name="Yuyama I."/>
            <person name="Kume K."/>
            <person name="Tamura T."/>
            <person name="Inagaki Y."/>
            <person name="Hashimoto T."/>
        </authorList>
    </citation>
    <scope>NUCLEOTIDE SEQUENCE</scope>
    <source>
        <strain evidence="2">NY0171</strain>
    </source>
</reference>
<gene>
    <name evidence="2" type="ORF">ADUPG1_011817</name>
</gene>
<accession>A0ABQ5JXE5</accession>
<sequence>MLSGVSRMKKKRIIVLVLILVCGIFTDEKAYKMENAILVGVYDDPPLAYINAFNNHNVGILIDYLSQLTI</sequence>
<name>A0ABQ5JXE5_9EUKA</name>
<comment type="caution">
    <text evidence="2">The sequence shown here is derived from an EMBL/GenBank/DDBJ whole genome shotgun (WGS) entry which is preliminary data.</text>
</comment>
<feature type="non-terminal residue" evidence="2">
    <location>
        <position position="70"/>
    </location>
</feature>
<keyword evidence="1" id="KW-0732">Signal</keyword>
<evidence type="ECO:0000313" key="2">
    <source>
        <dbReference type="EMBL" id="GKT21075.1"/>
    </source>
</evidence>
<dbReference type="Proteomes" id="UP001057375">
    <property type="component" value="Unassembled WGS sequence"/>
</dbReference>
<evidence type="ECO:0008006" key="4">
    <source>
        <dbReference type="Google" id="ProtNLM"/>
    </source>
</evidence>
<feature type="signal peptide" evidence="1">
    <location>
        <begin position="1"/>
        <end position="26"/>
    </location>
</feature>
<evidence type="ECO:0000256" key="1">
    <source>
        <dbReference type="SAM" id="SignalP"/>
    </source>
</evidence>
<proteinExistence type="predicted"/>
<keyword evidence="3" id="KW-1185">Reference proteome</keyword>
<dbReference type="EMBL" id="BQXS01012289">
    <property type="protein sequence ID" value="GKT21075.1"/>
    <property type="molecule type" value="Genomic_DNA"/>
</dbReference>